<evidence type="ECO:0000259" key="2">
    <source>
        <dbReference type="Pfam" id="PF08241"/>
    </source>
</evidence>
<dbReference type="Proteomes" id="UP001218638">
    <property type="component" value="Chromosome"/>
</dbReference>
<dbReference type="RefSeq" id="WP_330931704.1">
    <property type="nucleotide sequence ID" value="NZ_CP119075.1"/>
</dbReference>
<keyword evidence="3" id="KW-0489">Methyltransferase</keyword>
<keyword evidence="4" id="KW-1185">Reference proteome</keyword>
<gene>
    <name evidence="3" type="ORF">PXH66_11865</name>
</gene>
<feature type="chain" id="PRO_5042102983" evidence="1">
    <location>
        <begin position="23"/>
        <end position="231"/>
    </location>
</feature>
<proteinExistence type="predicted"/>
<feature type="domain" description="Methyltransferase type 11" evidence="2">
    <location>
        <begin position="76"/>
        <end position="175"/>
    </location>
</feature>
<evidence type="ECO:0000256" key="1">
    <source>
        <dbReference type="SAM" id="SignalP"/>
    </source>
</evidence>
<dbReference type="AlphaFoldDB" id="A0AAE9ZQ90"/>
<dbReference type="GO" id="GO:0008757">
    <property type="term" value="F:S-adenosylmethionine-dependent methyltransferase activity"/>
    <property type="evidence" value="ECO:0007669"/>
    <property type="project" value="InterPro"/>
</dbReference>
<dbReference type="Gene3D" id="3.40.50.150">
    <property type="entry name" value="Vaccinia Virus protein VP39"/>
    <property type="match status" value="1"/>
</dbReference>
<organism evidence="3 4">
    <name type="scientific">Synoicihabitans lomoniglobus</name>
    <dbReference type="NCBI Taxonomy" id="2909285"/>
    <lineage>
        <taxon>Bacteria</taxon>
        <taxon>Pseudomonadati</taxon>
        <taxon>Verrucomicrobiota</taxon>
        <taxon>Opitutia</taxon>
        <taxon>Opitutales</taxon>
        <taxon>Opitutaceae</taxon>
        <taxon>Synoicihabitans</taxon>
    </lineage>
</organism>
<dbReference type="GO" id="GO:0032259">
    <property type="term" value="P:methylation"/>
    <property type="evidence" value="ECO:0007669"/>
    <property type="project" value="UniProtKB-KW"/>
</dbReference>
<dbReference type="SUPFAM" id="SSF53335">
    <property type="entry name" value="S-adenosyl-L-methionine-dependent methyltransferases"/>
    <property type="match status" value="1"/>
</dbReference>
<protein>
    <submittedName>
        <fullName evidence="3">Methyltransferase domain-containing protein</fullName>
    </submittedName>
</protein>
<dbReference type="KEGG" id="slom:PXH66_11865"/>
<name>A0AAE9ZQ90_9BACT</name>
<dbReference type="CDD" id="cd02440">
    <property type="entry name" value="AdoMet_MTases"/>
    <property type="match status" value="1"/>
</dbReference>
<accession>A0AAE9ZQ90</accession>
<reference evidence="3" key="1">
    <citation type="submission" date="2023-03" db="EMBL/GenBank/DDBJ databases">
        <title>Lomoglobus Profundus gen. nov., sp. nov., a novel member of the phylum Verrucomicrobia, isolated from deep-marine sediment of South China Sea.</title>
        <authorList>
            <person name="Ahmad T."/>
            <person name="Ishaq S.E."/>
            <person name="Wang F."/>
        </authorList>
    </citation>
    <scope>NUCLEOTIDE SEQUENCE</scope>
    <source>
        <strain evidence="3">LMO-M01</strain>
    </source>
</reference>
<dbReference type="InterPro" id="IPR029063">
    <property type="entry name" value="SAM-dependent_MTases_sf"/>
</dbReference>
<sequence length="231" mass="25610">MKRFFAILTAVASTFAALVGHAQNESVNPGINASYLREGLIVNEWIERLEAEGREVFAHRAAIVARLDLRPGMDVVDVGTGTGAFLPLLSARVGPEGRVYAVDIVEKFLDHVNDQIQRHAWTNIETVLCTDRSVELPAASVDLAFICNVYHHFEYPMDSLASLHRALRPGGRIVLVDFKRIPGESSDWILSHMRAGQEVFEAEITAAGFHRVDAVHDLLSDNYMVVFAKSE</sequence>
<dbReference type="Pfam" id="PF08241">
    <property type="entry name" value="Methyltransf_11"/>
    <property type="match status" value="1"/>
</dbReference>
<evidence type="ECO:0000313" key="4">
    <source>
        <dbReference type="Proteomes" id="UP001218638"/>
    </source>
</evidence>
<feature type="signal peptide" evidence="1">
    <location>
        <begin position="1"/>
        <end position="22"/>
    </location>
</feature>
<dbReference type="EMBL" id="CP119075">
    <property type="protein sequence ID" value="WED63030.1"/>
    <property type="molecule type" value="Genomic_DNA"/>
</dbReference>
<dbReference type="InterPro" id="IPR013216">
    <property type="entry name" value="Methyltransf_11"/>
</dbReference>
<keyword evidence="1" id="KW-0732">Signal</keyword>
<keyword evidence="3" id="KW-0808">Transferase</keyword>
<dbReference type="PANTHER" id="PTHR43861">
    <property type="entry name" value="TRANS-ACONITATE 2-METHYLTRANSFERASE-RELATED"/>
    <property type="match status" value="1"/>
</dbReference>
<evidence type="ECO:0000313" key="3">
    <source>
        <dbReference type="EMBL" id="WED63030.1"/>
    </source>
</evidence>